<comment type="similarity">
    <text evidence="4 9">Belongs to the peptidase C15 family.</text>
</comment>
<reference evidence="12 13" key="1">
    <citation type="submission" date="2019-07" db="EMBL/GenBank/DDBJ databases">
        <title>Whole genome shotgun sequence of Lactobacillus spicheri NBRC 107155.</title>
        <authorList>
            <person name="Hosoyama A."/>
            <person name="Uohara A."/>
            <person name="Ohji S."/>
            <person name="Ichikawa N."/>
        </authorList>
    </citation>
    <scope>NUCLEOTIDE SEQUENCE [LARGE SCALE GENOMIC DNA]</scope>
    <source>
        <strain evidence="12 13">NBRC 107155</strain>
    </source>
</reference>
<feature type="active site" evidence="9 10">
    <location>
        <position position="78"/>
    </location>
</feature>
<comment type="catalytic activity">
    <reaction evidence="1 9 10">
        <text>Release of an N-terminal pyroglutamyl group from a polypeptide, the second amino acid generally not being Pro.</text>
        <dbReference type="EC" id="3.4.19.3"/>
    </reaction>
</comment>
<dbReference type="PANTHER" id="PTHR23402">
    <property type="entry name" value="PROTEASE FAMILY C15 PYROGLUTAMYL-PEPTIDASE I-RELATED"/>
    <property type="match status" value="1"/>
</dbReference>
<feature type="active site" evidence="9 11">
    <location>
        <position position="141"/>
    </location>
</feature>
<dbReference type="Gene3D" id="3.40.630.20">
    <property type="entry name" value="Peptidase C15, pyroglutamyl peptidase I-like"/>
    <property type="match status" value="1"/>
</dbReference>
<comment type="function">
    <text evidence="2 9">Removes 5-oxoproline from various penultimate amino acid residues except L-proline.</text>
</comment>
<dbReference type="PROSITE" id="PS01334">
    <property type="entry name" value="PYRASE_CYS"/>
    <property type="match status" value="1"/>
</dbReference>
<keyword evidence="6 9" id="KW-0645">Protease</keyword>
<keyword evidence="13" id="KW-1185">Reference proteome</keyword>
<dbReference type="PIRSF" id="PIRSF015592">
    <property type="entry name" value="Prld-crbxl_pptds"/>
    <property type="match status" value="1"/>
</dbReference>
<evidence type="ECO:0000313" key="13">
    <source>
        <dbReference type="Proteomes" id="UP000321691"/>
    </source>
</evidence>
<feature type="active site" evidence="9">
    <location>
        <position position="165"/>
    </location>
</feature>
<dbReference type="PANTHER" id="PTHR23402:SF1">
    <property type="entry name" value="PYROGLUTAMYL-PEPTIDASE I"/>
    <property type="match status" value="1"/>
</dbReference>
<dbReference type="SUPFAM" id="SSF53182">
    <property type="entry name" value="Pyrrolidone carboxyl peptidase (pyroglutamate aminopeptidase)"/>
    <property type="match status" value="1"/>
</dbReference>
<evidence type="ECO:0000256" key="5">
    <source>
        <dbReference type="ARBA" id="ARBA00022490"/>
    </source>
</evidence>
<gene>
    <name evidence="9 12" type="primary">pcp</name>
    <name evidence="12" type="ORF">LSP04_22100</name>
</gene>
<dbReference type="CDD" id="cd00501">
    <property type="entry name" value="Peptidase_C15"/>
    <property type="match status" value="1"/>
</dbReference>
<sequence>MKILVTGFDPFGKETINPAWEAVRRLPATIAGAQIVTLQVPTVFDQAASVVHAAIVREQPDVVLDIGQAGGRSGLTPERVAINLNDAGIADNQGNQPVDQPIQADGAAAYFTQLPVKAMVAAIRAAGLPGYLSTTAGTFVCNHLMYQVQYQRAHEFPRLRAGFMHIPFLPSQVSARPGVPSLALTDDVRGLTAAITAIVTQIEDEKDA</sequence>
<dbReference type="InterPro" id="IPR033693">
    <property type="entry name" value="PGPEP1_Glu_AS"/>
</dbReference>
<name>A0ABQ0WXT1_9LACO</name>
<dbReference type="NCBIfam" id="NF009676">
    <property type="entry name" value="PRK13197.1"/>
    <property type="match status" value="1"/>
</dbReference>
<proteinExistence type="inferred from homology"/>
<protein>
    <recommendedName>
        <fullName evidence="9">Pyrrolidone-carboxylate peptidase</fullName>
        <ecNumber evidence="9">3.4.19.3</ecNumber>
    </recommendedName>
    <alternativeName>
        <fullName evidence="9">5-oxoprolyl-peptidase</fullName>
    </alternativeName>
    <alternativeName>
        <fullName evidence="9">Pyroglutamyl-peptidase I</fullName>
        <shortName evidence="9">PGP-I</shortName>
        <shortName evidence="9">Pyrase</shortName>
    </alternativeName>
</protein>
<evidence type="ECO:0000256" key="6">
    <source>
        <dbReference type="ARBA" id="ARBA00022670"/>
    </source>
</evidence>
<evidence type="ECO:0000256" key="10">
    <source>
        <dbReference type="PROSITE-ProRule" id="PRU10076"/>
    </source>
</evidence>
<evidence type="ECO:0000256" key="2">
    <source>
        <dbReference type="ARBA" id="ARBA00002280"/>
    </source>
</evidence>
<evidence type="ECO:0000256" key="4">
    <source>
        <dbReference type="ARBA" id="ARBA00006641"/>
    </source>
</evidence>
<dbReference type="InterPro" id="IPR036440">
    <property type="entry name" value="Peptidase_C15-like_sf"/>
</dbReference>
<evidence type="ECO:0000256" key="1">
    <source>
        <dbReference type="ARBA" id="ARBA00001770"/>
    </source>
</evidence>
<dbReference type="NCBIfam" id="TIGR00504">
    <property type="entry name" value="pyro_pdase"/>
    <property type="match status" value="1"/>
</dbReference>
<evidence type="ECO:0000256" key="11">
    <source>
        <dbReference type="PROSITE-ProRule" id="PRU10077"/>
    </source>
</evidence>
<dbReference type="RefSeq" id="WP_056962637.1">
    <property type="nucleotide sequence ID" value="NZ_BJZI01000049.1"/>
</dbReference>
<dbReference type="Proteomes" id="UP000321691">
    <property type="component" value="Unassembled WGS sequence"/>
</dbReference>
<keyword evidence="7 9" id="KW-0378">Hydrolase</keyword>
<dbReference type="Pfam" id="PF01470">
    <property type="entry name" value="Peptidase_C15"/>
    <property type="match status" value="1"/>
</dbReference>
<dbReference type="PRINTS" id="PR00706">
    <property type="entry name" value="PYROGLUPTASE"/>
</dbReference>
<dbReference type="InterPro" id="IPR016125">
    <property type="entry name" value="Peptidase_C15-like"/>
</dbReference>
<comment type="subunit">
    <text evidence="9">Homotetramer.</text>
</comment>
<dbReference type="InterPro" id="IPR000816">
    <property type="entry name" value="Peptidase_C15"/>
</dbReference>
<evidence type="ECO:0000256" key="7">
    <source>
        <dbReference type="ARBA" id="ARBA00022801"/>
    </source>
</evidence>
<dbReference type="EMBL" id="BJZI01000049">
    <property type="protein sequence ID" value="GEO67791.1"/>
    <property type="molecule type" value="Genomic_DNA"/>
</dbReference>
<dbReference type="HAMAP" id="MF_00417">
    <property type="entry name" value="Pyrrolid_peptidase"/>
    <property type="match status" value="1"/>
</dbReference>
<organism evidence="12 13">
    <name type="scientific">Levilactobacillus spicheri</name>
    <dbReference type="NCBI Taxonomy" id="216463"/>
    <lineage>
        <taxon>Bacteria</taxon>
        <taxon>Bacillati</taxon>
        <taxon>Bacillota</taxon>
        <taxon>Bacilli</taxon>
        <taxon>Lactobacillales</taxon>
        <taxon>Lactobacillaceae</taxon>
        <taxon>Levilactobacillus</taxon>
    </lineage>
</organism>
<evidence type="ECO:0000256" key="3">
    <source>
        <dbReference type="ARBA" id="ARBA00004496"/>
    </source>
</evidence>
<keyword evidence="8 9" id="KW-0788">Thiol protease</keyword>
<comment type="caution">
    <text evidence="12">The sequence shown here is derived from an EMBL/GenBank/DDBJ whole genome shotgun (WGS) entry which is preliminary data.</text>
</comment>
<dbReference type="InterPro" id="IPR033694">
    <property type="entry name" value="PGPEP1_Cys_AS"/>
</dbReference>
<comment type="subcellular location">
    <subcellularLocation>
        <location evidence="3 9">Cytoplasm</location>
    </subcellularLocation>
</comment>
<evidence type="ECO:0000256" key="9">
    <source>
        <dbReference type="HAMAP-Rule" id="MF_00417"/>
    </source>
</evidence>
<keyword evidence="5 9" id="KW-0963">Cytoplasm</keyword>
<dbReference type="PROSITE" id="PS01333">
    <property type="entry name" value="PYRASE_GLU"/>
    <property type="match status" value="1"/>
</dbReference>
<dbReference type="EC" id="3.4.19.3" evidence="9"/>
<evidence type="ECO:0000256" key="8">
    <source>
        <dbReference type="ARBA" id="ARBA00022807"/>
    </source>
</evidence>
<evidence type="ECO:0000313" key="12">
    <source>
        <dbReference type="EMBL" id="GEO67791.1"/>
    </source>
</evidence>
<accession>A0ABQ0WXT1</accession>
<dbReference type="InterPro" id="IPR029762">
    <property type="entry name" value="PGP-I_bact-type"/>
</dbReference>